<dbReference type="eggNOG" id="KOG0800">
    <property type="taxonomic scope" value="Eukaryota"/>
</dbReference>
<dbReference type="FunFam" id="3.30.40.10:FF:000632">
    <property type="entry name" value="RING-H2 finger protein ATL73"/>
    <property type="match status" value="1"/>
</dbReference>
<sequence length="210" mass="22645">MSTTPSTTTQLFQDFLGKFHSRKLLLQNQQPVIAAPPSNRGGESSFDSNVLMVLSVLLCALICAIGLASLVKCSLRCSRLEASESSANSSGSGSCSSGIKQKALKTFTVVKYSTELKLPGLDTECVICLSEFAPGERVRLLPKCNHGFHVRCIDKWLRSNSSCPKCRHCLIESCQKIVGCSQASSSSMAMQESVSNIVPLEPESAVCSYR</sequence>
<organism evidence="15 16">
    <name type="scientific">Citrus sinensis</name>
    <name type="common">Sweet orange</name>
    <name type="synonym">Citrus aurantium var. sinensis</name>
    <dbReference type="NCBI Taxonomy" id="2711"/>
    <lineage>
        <taxon>Eukaryota</taxon>
        <taxon>Viridiplantae</taxon>
        <taxon>Streptophyta</taxon>
        <taxon>Embryophyta</taxon>
        <taxon>Tracheophyta</taxon>
        <taxon>Spermatophyta</taxon>
        <taxon>Magnoliopsida</taxon>
        <taxon>eudicotyledons</taxon>
        <taxon>Gunneridae</taxon>
        <taxon>Pentapetalae</taxon>
        <taxon>rosids</taxon>
        <taxon>malvids</taxon>
        <taxon>Sapindales</taxon>
        <taxon>Rutaceae</taxon>
        <taxon>Aurantioideae</taxon>
        <taxon>Citrus</taxon>
    </lineage>
</organism>
<dbReference type="Proteomes" id="UP000027120">
    <property type="component" value="Unassembled WGS sequence"/>
</dbReference>
<name>A0A067EE68_CITSI</name>
<keyword evidence="9 13" id="KW-1133">Transmembrane helix</keyword>
<keyword evidence="7" id="KW-0833">Ubl conjugation pathway</keyword>
<gene>
    <name evidence="15" type="ORF">CISIN_1g028342mg</name>
</gene>
<dbReference type="SMR" id="A0A067EE68"/>
<dbReference type="InterPro" id="IPR044602">
    <property type="entry name" value="ATL10/ATL72-79-like"/>
</dbReference>
<dbReference type="GO" id="GO:0004842">
    <property type="term" value="F:ubiquitin-protein transferase activity"/>
    <property type="evidence" value="ECO:0000318"/>
    <property type="project" value="GO_Central"/>
</dbReference>
<proteinExistence type="inferred from homology"/>
<keyword evidence="16" id="KW-1185">Reference proteome</keyword>
<evidence type="ECO:0000256" key="7">
    <source>
        <dbReference type="ARBA" id="ARBA00022786"/>
    </source>
</evidence>
<dbReference type="InterPro" id="IPR013083">
    <property type="entry name" value="Znf_RING/FYVE/PHD"/>
</dbReference>
<keyword evidence="6" id="KW-0479">Metal-binding</keyword>
<evidence type="ECO:0000313" key="16">
    <source>
        <dbReference type="Proteomes" id="UP000027120"/>
    </source>
</evidence>
<evidence type="ECO:0000256" key="1">
    <source>
        <dbReference type="ARBA" id="ARBA00000900"/>
    </source>
</evidence>
<dbReference type="GO" id="GO:0016020">
    <property type="term" value="C:membrane"/>
    <property type="evidence" value="ECO:0000318"/>
    <property type="project" value="GO_Central"/>
</dbReference>
<dbReference type="PaxDb" id="2711-XP_006464564.1"/>
<evidence type="ECO:0000256" key="6">
    <source>
        <dbReference type="ARBA" id="ARBA00022723"/>
    </source>
</evidence>
<comment type="catalytic activity">
    <reaction evidence="1">
        <text>S-ubiquitinyl-[E2 ubiquitin-conjugating enzyme]-L-cysteine + [acceptor protein]-L-lysine = [E2 ubiquitin-conjugating enzyme]-L-cysteine + N(6)-ubiquitinyl-[acceptor protein]-L-lysine.</text>
        <dbReference type="EC" id="2.3.2.27"/>
    </reaction>
</comment>
<evidence type="ECO:0000259" key="14">
    <source>
        <dbReference type="PROSITE" id="PS50089"/>
    </source>
</evidence>
<keyword evidence="4" id="KW-0808">Transferase</keyword>
<keyword evidence="5 13" id="KW-0812">Transmembrane</keyword>
<dbReference type="Gene3D" id="3.30.40.10">
    <property type="entry name" value="Zinc/RING finger domain, C3HC4 (zinc finger)"/>
    <property type="match status" value="1"/>
</dbReference>
<reference evidence="15 16" key="1">
    <citation type="submission" date="2014-04" db="EMBL/GenBank/DDBJ databases">
        <authorList>
            <consortium name="International Citrus Genome Consortium"/>
            <person name="Gmitter F."/>
            <person name="Chen C."/>
            <person name="Farmerie W."/>
            <person name="Harkins T."/>
            <person name="Desany B."/>
            <person name="Mohiuddin M."/>
            <person name="Kodira C."/>
            <person name="Borodovsky M."/>
            <person name="Lomsadze A."/>
            <person name="Burns P."/>
            <person name="Jenkins J."/>
            <person name="Prochnik S."/>
            <person name="Shu S."/>
            <person name="Chapman J."/>
            <person name="Pitluck S."/>
            <person name="Schmutz J."/>
            <person name="Rokhsar D."/>
        </authorList>
    </citation>
    <scope>NUCLEOTIDE SEQUENCE</scope>
</reference>
<dbReference type="PROSITE" id="PS50089">
    <property type="entry name" value="ZF_RING_2"/>
    <property type="match status" value="1"/>
</dbReference>
<dbReference type="PANTHER" id="PTHR46905:SF7">
    <property type="entry name" value="RING-H2 FINGER PROTEIN ATL78"/>
    <property type="match status" value="1"/>
</dbReference>
<evidence type="ECO:0000256" key="9">
    <source>
        <dbReference type="ARBA" id="ARBA00022989"/>
    </source>
</evidence>
<dbReference type="UniPathway" id="UPA00143"/>
<dbReference type="EMBL" id="KK785015">
    <property type="protein sequence ID" value="KDO53393.1"/>
    <property type="molecule type" value="Genomic_DNA"/>
</dbReference>
<dbReference type="Pfam" id="PF13639">
    <property type="entry name" value="zf-RING_2"/>
    <property type="match status" value="1"/>
</dbReference>
<dbReference type="CDD" id="cd16461">
    <property type="entry name" value="RING-H2_EL5-like"/>
    <property type="match status" value="1"/>
</dbReference>
<evidence type="ECO:0000256" key="4">
    <source>
        <dbReference type="ARBA" id="ARBA00022679"/>
    </source>
</evidence>
<evidence type="ECO:0000256" key="2">
    <source>
        <dbReference type="ARBA" id="ARBA00004167"/>
    </source>
</evidence>
<dbReference type="EC" id="2.3.2.27" evidence="3"/>
<keyword evidence="12" id="KW-0863">Zinc-finger</keyword>
<dbReference type="InterPro" id="IPR001841">
    <property type="entry name" value="Znf_RING"/>
</dbReference>
<evidence type="ECO:0000256" key="5">
    <source>
        <dbReference type="ARBA" id="ARBA00022692"/>
    </source>
</evidence>
<accession>A0A067EE68</accession>
<comment type="similarity">
    <text evidence="11">Belongs to the RING-type zinc finger family. ATL subfamily.</text>
</comment>
<dbReference type="GO" id="GO:0061630">
    <property type="term" value="F:ubiquitin protein ligase activity"/>
    <property type="evidence" value="ECO:0007669"/>
    <property type="project" value="UniProtKB-EC"/>
</dbReference>
<feature type="domain" description="RING-type" evidence="14">
    <location>
        <begin position="125"/>
        <end position="167"/>
    </location>
</feature>
<protein>
    <recommendedName>
        <fullName evidence="3">RING-type E3 ubiquitin transferase</fullName>
        <ecNumber evidence="3">2.3.2.27</ecNumber>
    </recommendedName>
</protein>
<dbReference type="SMART" id="SM00184">
    <property type="entry name" value="RING"/>
    <property type="match status" value="1"/>
</dbReference>
<dbReference type="SUPFAM" id="SSF57850">
    <property type="entry name" value="RING/U-box"/>
    <property type="match status" value="1"/>
</dbReference>
<evidence type="ECO:0000256" key="12">
    <source>
        <dbReference type="PROSITE-ProRule" id="PRU00175"/>
    </source>
</evidence>
<dbReference type="AlphaFoldDB" id="A0A067EE68"/>
<keyword evidence="8" id="KW-0862">Zinc</keyword>
<feature type="transmembrane region" description="Helical" evidence="13">
    <location>
        <begin position="50"/>
        <end position="71"/>
    </location>
</feature>
<evidence type="ECO:0000256" key="11">
    <source>
        <dbReference type="ARBA" id="ARBA00024209"/>
    </source>
</evidence>
<evidence type="ECO:0000256" key="8">
    <source>
        <dbReference type="ARBA" id="ARBA00022833"/>
    </source>
</evidence>
<dbReference type="GO" id="GO:0008270">
    <property type="term" value="F:zinc ion binding"/>
    <property type="evidence" value="ECO:0007669"/>
    <property type="project" value="UniProtKB-KW"/>
</dbReference>
<evidence type="ECO:0000313" key="15">
    <source>
        <dbReference type="EMBL" id="KDO53393.1"/>
    </source>
</evidence>
<comment type="subcellular location">
    <subcellularLocation>
        <location evidence="2">Membrane</location>
        <topology evidence="2">Single-pass membrane protein</topology>
    </subcellularLocation>
</comment>
<evidence type="ECO:0000256" key="3">
    <source>
        <dbReference type="ARBA" id="ARBA00012483"/>
    </source>
</evidence>
<evidence type="ECO:0000256" key="13">
    <source>
        <dbReference type="SAM" id="Phobius"/>
    </source>
</evidence>
<dbReference type="GO" id="GO:0016567">
    <property type="term" value="P:protein ubiquitination"/>
    <property type="evidence" value="ECO:0007669"/>
    <property type="project" value="UniProtKB-UniPathway"/>
</dbReference>
<dbReference type="PANTHER" id="PTHR46905">
    <property type="entry name" value="RING-H2 FINGER PROTEIN ATL78"/>
    <property type="match status" value="1"/>
</dbReference>
<evidence type="ECO:0000256" key="10">
    <source>
        <dbReference type="ARBA" id="ARBA00023136"/>
    </source>
</evidence>
<keyword evidence="10 13" id="KW-0472">Membrane</keyword>